<dbReference type="CDD" id="cd08991">
    <property type="entry name" value="GH43_HoAraf43-like"/>
    <property type="match status" value="1"/>
</dbReference>
<dbReference type="PATRIC" id="fig|1202724.3.peg.3585"/>
<dbReference type="PANTHER" id="PTHR43772">
    <property type="entry name" value="ENDO-1,4-BETA-XYLANASE"/>
    <property type="match status" value="1"/>
</dbReference>
<dbReference type="InterPro" id="IPR006710">
    <property type="entry name" value="Glyco_hydro_43"/>
</dbReference>
<accession>A0A0M8MKU0</accession>
<keyword evidence="5 8" id="KW-0326">Glycosidase</keyword>
<keyword evidence="4" id="KW-0119">Carbohydrate metabolism</keyword>
<dbReference type="GO" id="GO:0045493">
    <property type="term" value="P:xylan catabolic process"/>
    <property type="evidence" value="ECO:0007669"/>
    <property type="project" value="UniProtKB-KW"/>
</dbReference>
<organism evidence="10 11">
    <name type="scientific">Flavobacterium akiainvivens</name>
    <dbReference type="NCBI Taxonomy" id="1202724"/>
    <lineage>
        <taxon>Bacteria</taxon>
        <taxon>Pseudomonadati</taxon>
        <taxon>Bacteroidota</taxon>
        <taxon>Flavobacteriia</taxon>
        <taxon>Flavobacteriales</taxon>
        <taxon>Flavobacteriaceae</taxon>
        <taxon>Flavobacterium</taxon>
    </lineage>
</organism>
<comment type="similarity">
    <text evidence="1 8">Belongs to the glycosyl hydrolase 43 family.</text>
</comment>
<evidence type="ECO:0000256" key="6">
    <source>
        <dbReference type="PIRSR" id="PIRSR606710-1"/>
    </source>
</evidence>
<keyword evidence="2" id="KW-0624">Polysaccharide degradation</keyword>
<feature type="active site" description="Proton donor" evidence="6">
    <location>
        <position position="214"/>
    </location>
</feature>
<evidence type="ECO:0000256" key="7">
    <source>
        <dbReference type="PIRSR" id="PIRSR606710-2"/>
    </source>
</evidence>
<feature type="chain" id="PRO_5005818557" evidence="9">
    <location>
        <begin position="20"/>
        <end position="331"/>
    </location>
</feature>
<feature type="signal peptide" evidence="9">
    <location>
        <begin position="1"/>
        <end position="19"/>
    </location>
</feature>
<dbReference type="InterPro" id="IPR023296">
    <property type="entry name" value="Glyco_hydro_beta-prop_sf"/>
</dbReference>
<keyword evidence="2" id="KW-0858">Xylan degradation</keyword>
<evidence type="ECO:0000256" key="2">
    <source>
        <dbReference type="ARBA" id="ARBA00022651"/>
    </source>
</evidence>
<evidence type="ECO:0000256" key="4">
    <source>
        <dbReference type="ARBA" id="ARBA00023277"/>
    </source>
</evidence>
<evidence type="ECO:0000313" key="11">
    <source>
        <dbReference type="Proteomes" id="UP000037755"/>
    </source>
</evidence>
<reference evidence="10 11" key="1">
    <citation type="submission" date="2015-08" db="EMBL/GenBank/DDBJ databases">
        <title>Whole genome sequence of Flavobacterium akiainvivens IK-1T, from decaying Wikstroemia oahuensis, an endemic Hawaiian shrub.</title>
        <authorList>
            <person name="Wan X."/>
            <person name="Hou S."/>
            <person name="Saito J."/>
            <person name="Donachie S."/>
        </authorList>
    </citation>
    <scope>NUCLEOTIDE SEQUENCE [LARGE SCALE GENOMIC DNA]</scope>
    <source>
        <strain evidence="10 11">IK-1</strain>
    </source>
</reference>
<evidence type="ECO:0000256" key="5">
    <source>
        <dbReference type="ARBA" id="ARBA00023295"/>
    </source>
</evidence>
<dbReference type="Gene3D" id="2.115.10.20">
    <property type="entry name" value="Glycosyl hydrolase domain, family 43"/>
    <property type="match status" value="1"/>
</dbReference>
<proteinExistence type="inferred from homology"/>
<evidence type="ECO:0000313" key="10">
    <source>
        <dbReference type="EMBL" id="KOS07588.1"/>
    </source>
</evidence>
<comment type="caution">
    <text evidence="10">The sequence shown here is derived from an EMBL/GenBank/DDBJ whole genome shotgun (WGS) entry which is preliminary data.</text>
</comment>
<dbReference type="AlphaFoldDB" id="A0A0M8MKU0"/>
<dbReference type="Pfam" id="PF04616">
    <property type="entry name" value="Glyco_hydro_43"/>
    <property type="match status" value="1"/>
</dbReference>
<protein>
    <submittedName>
        <fullName evidence="10">Beta-xylosidase</fullName>
    </submittedName>
</protein>
<dbReference type="OrthoDB" id="1016412at2"/>
<keyword evidence="9" id="KW-0732">Signal</keyword>
<gene>
    <name evidence="10" type="ORF">AM493_17245</name>
</gene>
<keyword evidence="11" id="KW-1185">Reference proteome</keyword>
<dbReference type="STRING" id="1202724.AM493_17245"/>
<dbReference type="GO" id="GO:0004553">
    <property type="term" value="F:hydrolase activity, hydrolyzing O-glycosyl compounds"/>
    <property type="evidence" value="ECO:0007669"/>
    <property type="project" value="InterPro"/>
</dbReference>
<dbReference type="PANTHER" id="PTHR43772:SF2">
    <property type="entry name" value="PUTATIVE (AFU_ORTHOLOGUE AFUA_2G04480)-RELATED"/>
    <property type="match status" value="1"/>
</dbReference>
<name>A0A0M8MKU0_9FLAO</name>
<keyword evidence="3 8" id="KW-0378">Hydrolase</keyword>
<dbReference type="RefSeq" id="WP_054409300.1">
    <property type="nucleotide sequence ID" value="NZ_FOYA01000002.1"/>
</dbReference>
<dbReference type="Proteomes" id="UP000037755">
    <property type="component" value="Unassembled WGS sequence"/>
</dbReference>
<evidence type="ECO:0000256" key="3">
    <source>
        <dbReference type="ARBA" id="ARBA00022801"/>
    </source>
</evidence>
<evidence type="ECO:0000256" key="1">
    <source>
        <dbReference type="ARBA" id="ARBA00009865"/>
    </source>
</evidence>
<feature type="active site" description="Proton acceptor" evidence="6">
    <location>
        <position position="43"/>
    </location>
</feature>
<dbReference type="SUPFAM" id="SSF75005">
    <property type="entry name" value="Arabinanase/levansucrase/invertase"/>
    <property type="match status" value="1"/>
</dbReference>
<sequence length="331" mass="36507">MKQLKKMLLLLVVPFMVNCGGSDDGGGQVTNPLAPRVNPMLADPTIFAHNGVYYLYGTKNNPNIQGEGFLVYTSTDLENWEGPAGAHDGFAFKKGDGYGTTGFWAPQIFQHNNKFYMAYTANEQIAIAEADSPLGPFTNNGTQIPSTGNQIDPFVFFENGTPYLYHVRLVNGNKIFVAEMEADLSAIKPETLTECITATKPWENTENVGWSVTEGPTVFKQGDLYYMLYSANDFRNKDYAVGYATSSSLYGPWDKENNSPIISRNILSQPGTGHGDLFYDTAGNMQYVFHTHFNNNMVDPRKTAVVQLAMQNGTIAVAPGAVLNYLYTESE</sequence>
<feature type="site" description="Important for catalytic activity, responsible for pKa modulation of the active site Glu and correct orientation of both the proton donor and substrate" evidence="7">
    <location>
        <position position="152"/>
    </location>
</feature>
<dbReference type="InterPro" id="IPR052176">
    <property type="entry name" value="Glycosyl_Hydrlase_43_Enz"/>
</dbReference>
<evidence type="ECO:0000256" key="9">
    <source>
        <dbReference type="SAM" id="SignalP"/>
    </source>
</evidence>
<dbReference type="EMBL" id="LIYD01000005">
    <property type="protein sequence ID" value="KOS07588.1"/>
    <property type="molecule type" value="Genomic_DNA"/>
</dbReference>
<evidence type="ECO:0000256" key="8">
    <source>
        <dbReference type="RuleBase" id="RU361187"/>
    </source>
</evidence>